<gene>
    <name evidence="12" type="ORF">MONBRDRAFT_29337</name>
</gene>
<evidence type="ECO:0000313" key="13">
    <source>
        <dbReference type="Proteomes" id="UP000001357"/>
    </source>
</evidence>
<keyword evidence="4" id="KW-0540">Nuclease</keyword>
<dbReference type="RefSeq" id="XP_001749842.1">
    <property type="nucleotide sequence ID" value="XM_001749790.1"/>
</dbReference>
<comment type="subcellular location">
    <subcellularLocation>
        <location evidence="3">Nucleus</location>
    </subcellularLocation>
</comment>
<keyword evidence="6" id="KW-0227">DNA damage</keyword>
<keyword evidence="9" id="KW-0234">DNA repair</keyword>
<name>A9VAT5_MONBE</name>
<evidence type="ECO:0000256" key="6">
    <source>
        <dbReference type="ARBA" id="ARBA00022763"/>
    </source>
</evidence>
<dbReference type="AlphaFoldDB" id="A9VAT5"/>
<keyword evidence="5" id="KW-0479">Metal-binding</keyword>
<sequence>MATLNECEEALRAHLEQFEDVSAATVQTPNRELARLCARAAAASLDQPHARDGHSLAAIAWAGAVEFFGEPATGQLLKAKAYGRLRRHRAARDLYRDVADAVQVAQHVTATSATDLFDEREQNTGLTQPQELVLGTPERAQDRRSFAHRQAAAHDRSLQESVTAATNRQDNFNAIYTHLDESPVKHIRLFGAKSVANLPDQGQCTLATLASSPTTPLTAARQRIVQSLWTAVQPASEAATAEDVEQLLSPFKTATQITNSTHLSLVSWNVKLANLTDQRADSLRTSIDSKAAVAAKLVADVGADVLVLQECPGRYYQQRQASRLHREAYKHDWMGGAVIRALHNQDGFPLPRHYDVASIDVHKLLQDGATIQDLGERHLFAWNTARFRLLEDGPALLGDSSLVDESSANTSPEPDQGRRQAASGQVTPVLKDEPTEEDYKPAELGERGSVSDVVGSKPVLDSAFYRPPSYVVLEEHRKPSADGTEGPGLVLVVVSCHLKAGGGELTMDETRRTARQCQTLFQRLSLAHPDRALAVVTCGDFNLDPKQVALIFQEEQGILASKIEFLSLSDDQVSLPPPTNQWQFCAHGRVEDGSAYDGALLATTEHAQVPASACRPVALTEFVGPVAEEMQRVGQAVAKAVAQILDGSAVTAISRQALAAFLPSAAAVDGVPSVVRQAYQKEVGRNFSDHQPLLVKLRLDHELKESDPNVSF</sequence>
<organism evidence="12 13">
    <name type="scientific">Monosiga brevicollis</name>
    <name type="common">Choanoflagellate</name>
    <dbReference type="NCBI Taxonomy" id="81824"/>
    <lineage>
        <taxon>Eukaryota</taxon>
        <taxon>Choanoflagellata</taxon>
        <taxon>Craspedida</taxon>
        <taxon>Salpingoecidae</taxon>
        <taxon>Monosiga</taxon>
    </lineage>
</organism>
<dbReference type="GeneID" id="5895064"/>
<proteinExistence type="predicted"/>
<dbReference type="PANTHER" id="PTHR15822:SF4">
    <property type="entry name" value="TYROSYL-DNA PHOSPHODIESTERASE 2"/>
    <property type="match status" value="1"/>
</dbReference>
<dbReference type="InterPro" id="IPR051547">
    <property type="entry name" value="TDP2-like"/>
</dbReference>
<protein>
    <recommendedName>
        <fullName evidence="14">Endonuclease/exonuclease/phosphatase domain-containing protein</fullName>
    </recommendedName>
</protein>
<dbReference type="PANTHER" id="PTHR15822">
    <property type="entry name" value="TRAF AND TNF RECEPTOR-ASSOCIATED PROTEIN"/>
    <property type="match status" value="1"/>
</dbReference>
<keyword evidence="10" id="KW-0539">Nucleus</keyword>
<dbReference type="Gene3D" id="3.60.10.10">
    <property type="entry name" value="Endonuclease/exonuclease/phosphatase"/>
    <property type="match status" value="1"/>
</dbReference>
<evidence type="ECO:0000256" key="11">
    <source>
        <dbReference type="SAM" id="MobiDB-lite"/>
    </source>
</evidence>
<keyword evidence="8" id="KW-0460">Magnesium</keyword>
<evidence type="ECO:0000256" key="10">
    <source>
        <dbReference type="ARBA" id="ARBA00023242"/>
    </source>
</evidence>
<dbReference type="GO" id="GO:0005634">
    <property type="term" value="C:nucleus"/>
    <property type="evidence" value="ECO:0007669"/>
    <property type="project" value="UniProtKB-SubCell"/>
</dbReference>
<evidence type="ECO:0000256" key="4">
    <source>
        <dbReference type="ARBA" id="ARBA00022722"/>
    </source>
</evidence>
<dbReference type="GO" id="GO:0046872">
    <property type="term" value="F:metal ion binding"/>
    <property type="evidence" value="ECO:0007669"/>
    <property type="project" value="UniProtKB-KW"/>
</dbReference>
<dbReference type="KEGG" id="mbr:MONBRDRAFT_29337"/>
<comment type="cofactor">
    <cofactor evidence="1">
        <name>Mn(2+)</name>
        <dbReference type="ChEBI" id="CHEBI:29035"/>
    </cofactor>
</comment>
<evidence type="ECO:0000313" key="12">
    <source>
        <dbReference type="EMBL" id="EDQ85431.1"/>
    </source>
</evidence>
<feature type="compositionally biased region" description="Basic and acidic residues" evidence="11">
    <location>
        <begin position="430"/>
        <end position="446"/>
    </location>
</feature>
<dbReference type="GO" id="GO:0004518">
    <property type="term" value="F:nuclease activity"/>
    <property type="evidence" value="ECO:0007669"/>
    <property type="project" value="UniProtKB-KW"/>
</dbReference>
<evidence type="ECO:0000256" key="2">
    <source>
        <dbReference type="ARBA" id="ARBA00001946"/>
    </source>
</evidence>
<dbReference type="InterPro" id="IPR036691">
    <property type="entry name" value="Endo/exonu/phosph_ase_sf"/>
</dbReference>
<dbReference type="GO" id="GO:0016787">
    <property type="term" value="F:hydrolase activity"/>
    <property type="evidence" value="ECO:0007669"/>
    <property type="project" value="UniProtKB-KW"/>
</dbReference>
<evidence type="ECO:0000256" key="1">
    <source>
        <dbReference type="ARBA" id="ARBA00001936"/>
    </source>
</evidence>
<dbReference type="eggNOG" id="ENOG502SY19">
    <property type="taxonomic scope" value="Eukaryota"/>
</dbReference>
<accession>A9VAT5</accession>
<evidence type="ECO:0000256" key="3">
    <source>
        <dbReference type="ARBA" id="ARBA00004123"/>
    </source>
</evidence>
<dbReference type="SUPFAM" id="SSF56219">
    <property type="entry name" value="DNase I-like"/>
    <property type="match status" value="1"/>
</dbReference>
<evidence type="ECO:0000256" key="9">
    <source>
        <dbReference type="ARBA" id="ARBA00023204"/>
    </source>
</evidence>
<keyword evidence="7" id="KW-0378">Hydrolase</keyword>
<dbReference type="GO" id="GO:0006281">
    <property type="term" value="P:DNA repair"/>
    <property type="evidence" value="ECO:0007669"/>
    <property type="project" value="UniProtKB-KW"/>
</dbReference>
<dbReference type="EMBL" id="CH991574">
    <property type="protein sequence ID" value="EDQ85431.1"/>
    <property type="molecule type" value="Genomic_DNA"/>
</dbReference>
<dbReference type="Proteomes" id="UP000001357">
    <property type="component" value="Unassembled WGS sequence"/>
</dbReference>
<comment type="cofactor">
    <cofactor evidence="2">
        <name>Mg(2+)</name>
        <dbReference type="ChEBI" id="CHEBI:18420"/>
    </cofactor>
</comment>
<feature type="region of interest" description="Disordered" evidence="11">
    <location>
        <begin position="400"/>
        <end position="450"/>
    </location>
</feature>
<evidence type="ECO:0000256" key="8">
    <source>
        <dbReference type="ARBA" id="ARBA00022842"/>
    </source>
</evidence>
<evidence type="ECO:0000256" key="7">
    <source>
        <dbReference type="ARBA" id="ARBA00022801"/>
    </source>
</evidence>
<dbReference type="InParanoid" id="A9VAT5"/>
<feature type="compositionally biased region" description="Polar residues" evidence="11">
    <location>
        <begin position="403"/>
        <end position="413"/>
    </location>
</feature>
<evidence type="ECO:0000256" key="5">
    <source>
        <dbReference type="ARBA" id="ARBA00022723"/>
    </source>
</evidence>
<keyword evidence="13" id="KW-1185">Reference proteome</keyword>
<reference evidence="12 13" key="1">
    <citation type="journal article" date="2008" name="Nature">
        <title>The genome of the choanoflagellate Monosiga brevicollis and the origin of metazoans.</title>
        <authorList>
            <consortium name="JGI Sequencing"/>
            <person name="King N."/>
            <person name="Westbrook M.J."/>
            <person name="Young S.L."/>
            <person name="Kuo A."/>
            <person name="Abedin M."/>
            <person name="Chapman J."/>
            <person name="Fairclough S."/>
            <person name="Hellsten U."/>
            <person name="Isogai Y."/>
            <person name="Letunic I."/>
            <person name="Marr M."/>
            <person name="Pincus D."/>
            <person name="Putnam N."/>
            <person name="Rokas A."/>
            <person name="Wright K.J."/>
            <person name="Zuzow R."/>
            <person name="Dirks W."/>
            <person name="Good M."/>
            <person name="Goodstein D."/>
            <person name="Lemons D."/>
            <person name="Li W."/>
            <person name="Lyons J.B."/>
            <person name="Morris A."/>
            <person name="Nichols S."/>
            <person name="Richter D.J."/>
            <person name="Salamov A."/>
            <person name="Bork P."/>
            <person name="Lim W.A."/>
            <person name="Manning G."/>
            <person name="Miller W.T."/>
            <person name="McGinnis W."/>
            <person name="Shapiro H."/>
            <person name="Tjian R."/>
            <person name="Grigoriev I.V."/>
            <person name="Rokhsar D."/>
        </authorList>
    </citation>
    <scope>NUCLEOTIDE SEQUENCE [LARGE SCALE GENOMIC DNA]</scope>
    <source>
        <strain evidence="13">MX1 / ATCC 50154</strain>
    </source>
</reference>
<evidence type="ECO:0008006" key="14">
    <source>
        <dbReference type="Google" id="ProtNLM"/>
    </source>
</evidence>